<feature type="chain" id="PRO_5003993010" description="DUF3298 domain-containing protein" evidence="1">
    <location>
        <begin position="23"/>
        <end position="277"/>
    </location>
</feature>
<feature type="domain" description="DUF3298" evidence="2">
    <location>
        <begin position="184"/>
        <end position="263"/>
    </location>
</feature>
<dbReference type="eggNOG" id="ENOG502Z967">
    <property type="taxonomic scope" value="Bacteria"/>
</dbReference>
<feature type="domain" description="Deacetylase PdaC" evidence="3">
    <location>
        <begin position="63"/>
        <end position="164"/>
    </location>
</feature>
<keyword evidence="5" id="KW-1185">Reference proteome</keyword>
<dbReference type="Pfam" id="PF13739">
    <property type="entry name" value="PdaC"/>
    <property type="match status" value="1"/>
</dbReference>
<dbReference type="AlphaFoldDB" id="L8JGZ9"/>
<dbReference type="STRING" id="1237149.C900_00717"/>
<accession>L8JGZ9</accession>
<dbReference type="InterPro" id="IPR025303">
    <property type="entry name" value="PdaC"/>
</dbReference>
<dbReference type="Pfam" id="PF11738">
    <property type="entry name" value="DUF3298"/>
    <property type="match status" value="1"/>
</dbReference>
<dbReference type="RefSeq" id="WP_009583639.1">
    <property type="nucleotide sequence ID" value="NZ_AMZN01000139.1"/>
</dbReference>
<dbReference type="Gene3D" id="3.90.640.20">
    <property type="entry name" value="Heat-shock cognate protein, ATPase"/>
    <property type="match status" value="1"/>
</dbReference>
<dbReference type="Gene3D" id="3.30.565.40">
    <property type="entry name" value="Fervidobacterium nodosum Rt17-B1 like"/>
    <property type="match status" value="1"/>
</dbReference>
<dbReference type="InterPro" id="IPR037126">
    <property type="entry name" value="PdaC/RsiV-like_sf"/>
</dbReference>
<evidence type="ECO:0000259" key="2">
    <source>
        <dbReference type="Pfam" id="PF11738"/>
    </source>
</evidence>
<keyword evidence="1" id="KW-0732">Signal</keyword>
<comment type="caution">
    <text evidence="4">The sequence shown here is derived from an EMBL/GenBank/DDBJ whole genome shotgun (WGS) entry which is preliminary data.</text>
</comment>
<evidence type="ECO:0000256" key="1">
    <source>
        <dbReference type="SAM" id="SignalP"/>
    </source>
</evidence>
<reference evidence="4 5" key="1">
    <citation type="submission" date="2012-12" db="EMBL/GenBank/DDBJ databases">
        <title>Genome assembly of Fulvivirga imtechensis AK7.</title>
        <authorList>
            <person name="Nupur N."/>
            <person name="Khatri I."/>
            <person name="Kumar R."/>
            <person name="Subramanian S."/>
            <person name="Pinnaka A."/>
        </authorList>
    </citation>
    <scope>NUCLEOTIDE SEQUENCE [LARGE SCALE GENOMIC DNA]</scope>
    <source>
        <strain evidence="4 5">AK7</strain>
    </source>
</reference>
<evidence type="ECO:0008006" key="6">
    <source>
        <dbReference type="Google" id="ProtNLM"/>
    </source>
</evidence>
<organism evidence="4 5">
    <name type="scientific">Fulvivirga imtechensis AK7</name>
    <dbReference type="NCBI Taxonomy" id="1237149"/>
    <lineage>
        <taxon>Bacteria</taxon>
        <taxon>Pseudomonadati</taxon>
        <taxon>Bacteroidota</taxon>
        <taxon>Cytophagia</taxon>
        <taxon>Cytophagales</taxon>
        <taxon>Fulvivirgaceae</taxon>
        <taxon>Fulvivirga</taxon>
    </lineage>
</organism>
<evidence type="ECO:0000313" key="4">
    <source>
        <dbReference type="EMBL" id="ELR68141.1"/>
    </source>
</evidence>
<protein>
    <recommendedName>
        <fullName evidence="6">DUF3298 domain-containing protein</fullName>
    </recommendedName>
</protein>
<dbReference type="OrthoDB" id="594879at2"/>
<dbReference type="InterPro" id="IPR021729">
    <property type="entry name" value="DUF3298"/>
</dbReference>
<evidence type="ECO:0000259" key="3">
    <source>
        <dbReference type="Pfam" id="PF13739"/>
    </source>
</evidence>
<dbReference type="EMBL" id="AMZN01000139">
    <property type="protein sequence ID" value="ELR68141.1"/>
    <property type="molecule type" value="Genomic_DNA"/>
</dbReference>
<gene>
    <name evidence="4" type="ORF">C900_00717</name>
</gene>
<proteinExistence type="predicted"/>
<evidence type="ECO:0000313" key="5">
    <source>
        <dbReference type="Proteomes" id="UP000011135"/>
    </source>
</evidence>
<sequence length="277" mass="31490">MNTKTNLLFAILLLLICIGCDQNTERNTDTADITDEEYADSTYYEFTAFSREYGECGTDTSAYCTRINLSYPEFKFSENEAAVEKINATIEEHLLNQLYPDTVDNKTMEMAAARFINDYKEIKAAFGEAFGWYAKINGNVLRNDTATITVELVTDMYTGGAHGNVNLQYFNFEPNTGNKLPLSSLFKANYESQLNKIVEKKFRETYHISPDKDLSDEGYQFEEGKYYNPENFAILKDGIKFFYNSYEIAPYSSGPSEVFIPFKSLKPILKVGVTPVS</sequence>
<name>L8JGZ9_9BACT</name>
<feature type="signal peptide" evidence="1">
    <location>
        <begin position="1"/>
        <end position="22"/>
    </location>
</feature>
<dbReference type="Proteomes" id="UP000011135">
    <property type="component" value="Unassembled WGS sequence"/>
</dbReference>